<reference evidence="1" key="2">
    <citation type="submission" date="2015-03" db="UniProtKB">
        <authorList>
            <consortium name="EnsemblPlants"/>
        </authorList>
    </citation>
    <scope>IDENTIFICATION</scope>
</reference>
<dbReference type="STRING" id="65489.A0A0D3GYK3"/>
<protein>
    <submittedName>
        <fullName evidence="1">Uncharacterized protein</fullName>
    </submittedName>
</protein>
<dbReference type="HOGENOM" id="CLU_2926294_0_0_1"/>
<organism evidence="1">
    <name type="scientific">Oryza barthii</name>
    <dbReference type="NCBI Taxonomy" id="65489"/>
    <lineage>
        <taxon>Eukaryota</taxon>
        <taxon>Viridiplantae</taxon>
        <taxon>Streptophyta</taxon>
        <taxon>Embryophyta</taxon>
        <taxon>Tracheophyta</taxon>
        <taxon>Spermatophyta</taxon>
        <taxon>Magnoliopsida</taxon>
        <taxon>Liliopsida</taxon>
        <taxon>Poales</taxon>
        <taxon>Poaceae</taxon>
        <taxon>BOP clade</taxon>
        <taxon>Oryzoideae</taxon>
        <taxon>Oryzeae</taxon>
        <taxon>Oryzinae</taxon>
        <taxon>Oryza</taxon>
    </lineage>
</organism>
<reference evidence="1" key="1">
    <citation type="journal article" date="2009" name="Rice">
        <title>De Novo Next Generation Sequencing of Plant Genomes.</title>
        <authorList>
            <person name="Rounsley S."/>
            <person name="Marri P.R."/>
            <person name="Yu Y."/>
            <person name="He R."/>
            <person name="Sisneros N."/>
            <person name="Goicoechea J.L."/>
            <person name="Lee S.J."/>
            <person name="Angelova A."/>
            <person name="Kudrna D."/>
            <person name="Luo M."/>
            <person name="Affourtit J."/>
            <person name="Desany B."/>
            <person name="Knight J."/>
            <person name="Niazi F."/>
            <person name="Egholm M."/>
            <person name="Wing R.A."/>
        </authorList>
    </citation>
    <scope>NUCLEOTIDE SEQUENCE [LARGE SCALE GENOMIC DNA]</scope>
    <source>
        <strain evidence="1">cv. IRGC 105608</strain>
    </source>
</reference>
<dbReference type="AlphaFoldDB" id="A0A0D3GYK3"/>
<accession>A0A0D3GYK3</accession>
<name>A0A0D3GYK3_9ORYZ</name>
<dbReference type="Proteomes" id="UP000026960">
    <property type="component" value="Chromosome 8"/>
</dbReference>
<evidence type="ECO:0000313" key="2">
    <source>
        <dbReference type="Proteomes" id="UP000026960"/>
    </source>
</evidence>
<sequence>MSTLGAHIIAVQPIRRRHVLQGSLVTDGHFAASQDVARVSVATPRPRLASSLSIGRRQASA</sequence>
<dbReference type="Gramene" id="OBART08G09430.1">
    <property type="protein sequence ID" value="OBART08G09430.1"/>
    <property type="gene ID" value="OBART08G09430"/>
</dbReference>
<proteinExistence type="predicted"/>
<keyword evidence="2" id="KW-1185">Reference proteome</keyword>
<evidence type="ECO:0000313" key="1">
    <source>
        <dbReference type="EnsemblPlants" id="OBART08G09430.1"/>
    </source>
</evidence>
<dbReference type="PaxDb" id="65489-OBART08G09430.1"/>
<dbReference type="EnsemblPlants" id="OBART08G09430.1">
    <property type="protein sequence ID" value="OBART08G09430.1"/>
    <property type="gene ID" value="OBART08G09430"/>
</dbReference>